<organism evidence="7 8">
    <name type="scientific">Candidatus Parabacteroides intestinipullorum</name>
    <dbReference type="NCBI Taxonomy" id="2838723"/>
    <lineage>
        <taxon>Bacteria</taxon>
        <taxon>Pseudomonadati</taxon>
        <taxon>Bacteroidota</taxon>
        <taxon>Bacteroidia</taxon>
        <taxon>Bacteroidales</taxon>
        <taxon>Tannerellaceae</taxon>
        <taxon>Parabacteroides</taxon>
    </lineage>
</organism>
<feature type="transmembrane region" description="Helical" evidence="6">
    <location>
        <begin position="76"/>
        <end position="99"/>
    </location>
</feature>
<dbReference type="InterPro" id="IPR050833">
    <property type="entry name" value="Poly_Biosynth_Transport"/>
</dbReference>
<evidence type="ECO:0000256" key="5">
    <source>
        <dbReference type="ARBA" id="ARBA00023136"/>
    </source>
</evidence>
<feature type="transmembrane region" description="Helical" evidence="6">
    <location>
        <begin position="37"/>
        <end position="64"/>
    </location>
</feature>
<keyword evidence="2" id="KW-1003">Cell membrane</keyword>
<dbReference type="GO" id="GO:0005886">
    <property type="term" value="C:plasma membrane"/>
    <property type="evidence" value="ECO:0007669"/>
    <property type="project" value="UniProtKB-SubCell"/>
</dbReference>
<evidence type="ECO:0000256" key="4">
    <source>
        <dbReference type="ARBA" id="ARBA00022989"/>
    </source>
</evidence>
<feature type="transmembrane region" description="Helical" evidence="6">
    <location>
        <begin position="158"/>
        <end position="178"/>
    </location>
</feature>
<evidence type="ECO:0000313" key="8">
    <source>
        <dbReference type="Proteomes" id="UP000886740"/>
    </source>
</evidence>
<evidence type="ECO:0000313" key="7">
    <source>
        <dbReference type="EMBL" id="HIX73475.1"/>
    </source>
</evidence>
<feature type="transmembrane region" description="Helical" evidence="6">
    <location>
        <begin position="319"/>
        <end position="341"/>
    </location>
</feature>
<feature type="transmembrane region" description="Helical" evidence="6">
    <location>
        <begin position="374"/>
        <end position="396"/>
    </location>
</feature>
<dbReference type="PANTHER" id="PTHR30250">
    <property type="entry name" value="PST FAMILY PREDICTED COLANIC ACID TRANSPORTER"/>
    <property type="match status" value="1"/>
</dbReference>
<keyword evidence="4 6" id="KW-1133">Transmembrane helix</keyword>
<feature type="transmembrane region" description="Helical" evidence="6">
    <location>
        <begin position="5"/>
        <end position="25"/>
    </location>
</feature>
<reference evidence="7" key="2">
    <citation type="submission" date="2021-04" db="EMBL/GenBank/DDBJ databases">
        <authorList>
            <person name="Gilroy R."/>
        </authorList>
    </citation>
    <scope>NUCLEOTIDE SEQUENCE</scope>
    <source>
        <strain evidence="7">ChiGjej6B6-14162</strain>
    </source>
</reference>
<evidence type="ECO:0000256" key="6">
    <source>
        <dbReference type="SAM" id="Phobius"/>
    </source>
</evidence>
<feature type="transmembrane region" description="Helical" evidence="6">
    <location>
        <begin position="130"/>
        <end position="152"/>
    </location>
</feature>
<sequence>MLRKILTTIGTRYLIAILNLALIFINAKELGIEGVGLVGVLVASVNIAVIFNGILCGNTLIYFMNRYTLRRIIVPAYVWTLAGSGLACGFMLVTTLLPTAYWKEIYGLAILTTLANANARFLLGKERIKAFNLTQALQGGLLFFVLVYLYFVARRPTVGSYIAGLYVANGIACLYSFYRLIPLVITERKACPAIRLPRLLCEMFSYGLWAGADNLAETFTTRLNYFLIQRFGGLGGVGLLDAGTRISESVWHISRSVSFIEYEEVAKEPSKERQAAITIRLLKLTALALTLAVGVIALIPEWIFTEILFSREFEGIRHIIWGLAAGIIALGCNSIVSHYFIGSGQVRYSTFSSCVGLATLALSGYWLIPRLGTLGSALSTSVAFCAMLAYSLLVFIRKNQVPLKAFLPNSDDWRAIRRR</sequence>
<dbReference type="EMBL" id="DXEL01000003">
    <property type="protein sequence ID" value="HIX73475.1"/>
    <property type="molecule type" value="Genomic_DNA"/>
</dbReference>
<dbReference type="Proteomes" id="UP000886740">
    <property type="component" value="Unassembled WGS sequence"/>
</dbReference>
<feature type="transmembrane region" description="Helical" evidence="6">
    <location>
        <begin position="348"/>
        <end position="368"/>
    </location>
</feature>
<name>A0A9D1X8R0_9BACT</name>
<gene>
    <name evidence="7" type="ORF">H9977_00215</name>
</gene>
<feature type="transmembrane region" description="Helical" evidence="6">
    <location>
        <begin position="105"/>
        <end position="123"/>
    </location>
</feature>
<comment type="subcellular location">
    <subcellularLocation>
        <location evidence="1">Cell membrane</location>
        <topology evidence="1">Multi-pass membrane protein</topology>
    </subcellularLocation>
</comment>
<feature type="transmembrane region" description="Helical" evidence="6">
    <location>
        <begin position="281"/>
        <end position="299"/>
    </location>
</feature>
<proteinExistence type="predicted"/>
<comment type="caution">
    <text evidence="7">The sequence shown here is derived from an EMBL/GenBank/DDBJ whole genome shotgun (WGS) entry which is preliminary data.</text>
</comment>
<dbReference type="AlphaFoldDB" id="A0A9D1X8R0"/>
<evidence type="ECO:0000256" key="1">
    <source>
        <dbReference type="ARBA" id="ARBA00004651"/>
    </source>
</evidence>
<evidence type="ECO:0000256" key="2">
    <source>
        <dbReference type="ARBA" id="ARBA00022475"/>
    </source>
</evidence>
<keyword evidence="3 6" id="KW-0812">Transmembrane</keyword>
<keyword evidence="5 6" id="KW-0472">Membrane</keyword>
<dbReference type="PANTHER" id="PTHR30250:SF26">
    <property type="entry name" value="PSMA PROTEIN"/>
    <property type="match status" value="1"/>
</dbReference>
<accession>A0A9D1X8R0</accession>
<reference evidence="7" key="1">
    <citation type="journal article" date="2021" name="PeerJ">
        <title>Extensive microbial diversity within the chicken gut microbiome revealed by metagenomics and culture.</title>
        <authorList>
            <person name="Gilroy R."/>
            <person name="Ravi A."/>
            <person name="Getino M."/>
            <person name="Pursley I."/>
            <person name="Horton D.L."/>
            <person name="Alikhan N.F."/>
            <person name="Baker D."/>
            <person name="Gharbi K."/>
            <person name="Hall N."/>
            <person name="Watson M."/>
            <person name="Adriaenssens E.M."/>
            <person name="Foster-Nyarko E."/>
            <person name="Jarju S."/>
            <person name="Secka A."/>
            <person name="Antonio M."/>
            <person name="Oren A."/>
            <person name="Chaudhuri R.R."/>
            <person name="La Ragione R."/>
            <person name="Hildebrand F."/>
            <person name="Pallen M.J."/>
        </authorList>
    </citation>
    <scope>NUCLEOTIDE SEQUENCE</scope>
    <source>
        <strain evidence="7">ChiGjej6B6-14162</strain>
    </source>
</reference>
<protein>
    <submittedName>
        <fullName evidence="7">Oligosaccharide flippase family protein</fullName>
    </submittedName>
</protein>
<evidence type="ECO:0000256" key="3">
    <source>
        <dbReference type="ARBA" id="ARBA00022692"/>
    </source>
</evidence>